<accession>A0A7S3F514</accession>
<dbReference type="Gene3D" id="3.40.50.1820">
    <property type="entry name" value="alpha/beta hydrolase"/>
    <property type="match status" value="1"/>
</dbReference>
<dbReference type="GO" id="GO:0016787">
    <property type="term" value="F:hydrolase activity"/>
    <property type="evidence" value="ECO:0007669"/>
    <property type="project" value="InterPro"/>
</dbReference>
<organism evidence="2">
    <name type="scientific">Prasinoderma singulare</name>
    <dbReference type="NCBI Taxonomy" id="676789"/>
    <lineage>
        <taxon>Eukaryota</taxon>
        <taxon>Viridiplantae</taxon>
        <taxon>Prasinodermophyta</taxon>
        <taxon>Prasinodermophyceae</taxon>
        <taxon>Prasinodermales</taxon>
        <taxon>Prasinodermaceae</taxon>
        <taxon>Prasinoderma</taxon>
    </lineage>
</organism>
<reference evidence="2" key="1">
    <citation type="submission" date="2021-01" db="EMBL/GenBank/DDBJ databases">
        <authorList>
            <person name="Corre E."/>
            <person name="Pelletier E."/>
            <person name="Niang G."/>
            <person name="Scheremetjew M."/>
            <person name="Finn R."/>
            <person name="Kale V."/>
            <person name="Holt S."/>
            <person name="Cochrane G."/>
            <person name="Meng A."/>
            <person name="Brown T."/>
            <person name="Cohen L."/>
        </authorList>
    </citation>
    <scope>NUCLEOTIDE SEQUENCE</scope>
    <source>
        <strain evidence="2">RCC927</strain>
    </source>
</reference>
<gene>
    <name evidence="2" type="ORF">PSIN1315_LOCUS1746</name>
</gene>
<dbReference type="InterPro" id="IPR029058">
    <property type="entry name" value="AB_hydrolase_fold"/>
</dbReference>
<proteinExistence type="predicted"/>
<name>A0A7S3F514_9VIRI</name>
<dbReference type="AlphaFoldDB" id="A0A7S3F514"/>
<evidence type="ECO:0000259" key="1">
    <source>
        <dbReference type="Pfam" id="PF02230"/>
    </source>
</evidence>
<dbReference type="SUPFAM" id="SSF53474">
    <property type="entry name" value="alpha/beta-Hydrolases"/>
    <property type="match status" value="1"/>
</dbReference>
<evidence type="ECO:0000313" key="2">
    <source>
        <dbReference type="EMBL" id="CAE0127887.1"/>
    </source>
</evidence>
<dbReference type="InterPro" id="IPR003140">
    <property type="entry name" value="PLipase/COase/thioEstase"/>
</dbReference>
<sequence>MMTEHTDQITCHFIPATTNVTTTRQFVGIKDEDNALRVACQDIFTKIFEHPVDPPVFVQHIYVPGPKPAAQSGTDVWMESSGKKDYAFVYLHGARENTTSGPSARDNMALMSELLTTFPGYAVLPQALPYFDDVFFCPSHPDDEIVPGKNALVTQGYAQWLSSLNTPPDACFTDPSSTENKFWVDIEQSNMARIEGYVDQFRRAGISANRVYILGFSVGAVMAQHVAVHLALSGKRIGGSISFDGAPVQQIATESAFATLAKSKQGPIPALYFLYSEPALSVGIAKCLDSYQGLDVQVYRIMEEANKIPHAAYAELLPAVRAWVKKSSAEVVDKLWLSGIAKIHARLRASATTPVGAQP</sequence>
<dbReference type="Pfam" id="PF02230">
    <property type="entry name" value="Abhydrolase_2"/>
    <property type="match status" value="1"/>
</dbReference>
<dbReference type="EMBL" id="HBHY01002740">
    <property type="protein sequence ID" value="CAE0127887.1"/>
    <property type="molecule type" value="Transcribed_RNA"/>
</dbReference>
<protein>
    <recommendedName>
        <fullName evidence="1">Phospholipase/carboxylesterase/thioesterase domain-containing protein</fullName>
    </recommendedName>
</protein>
<feature type="domain" description="Phospholipase/carboxylesterase/thioesterase" evidence="1">
    <location>
        <begin position="189"/>
        <end position="262"/>
    </location>
</feature>